<dbReference type="EMBL" id="CP042435">
    <property type="protein sequence ID" value="QEC68740.1"/>
    <property type="molecule type" value="Genomic_DNA"/>
</dbReference>
<organism evidence="1 2">
    <name type="scientific">Panacibacter ginsenosidivorans</name>
    <dbReference type="NCBI Taxonomy" id="1813871"/>
    <lineage>
        <taxon>Bacteria</taxon>
        <taxon>Pseudomonadati</taxon>
        <taxon>Bacteroidota</taxon>
        <taxon>Chitinophagia</taxon>
        <taxon>Chitinophagales</taxon>
        <taxon>Chitinophagaceae</taxon>
        <taxon>Panacibacter</taxon>
    </lineage>
</organism>
<sequence length="319" mass="36636">MFIKIGDEKIGIKQYIPDLWRARRKLRMAVTAYYLNPSPQININKVVLLDVLNSRIIFFHGQVAYYGSNVNKVCFAGDTPTLNHETLSNESNIVLCMSILLDDHYTETIADSSIGILGYIFHPDIFEERIFYLFVDVEFEKSDAIYSSDVSIHVLPKKDVPIFNQDTLVNAIEISNAILKLDGITATKVAMSHHWFMKSLNQSRIDSFLMLWFAIEILATSSTNISEINTLLSKNYNLPLLQTQNHFAVGKLFGMRSKIVHYGFTYHLDLNFLNYVRALYLTISSIIIGIPFKNYLADFETRQPKFEINTYLKNIGYSK</sequence>
<gene>
    <name evidence="1" type="ORF">FRZ67_16035</name>
</gene>
<dbReference type="RefSeq" id="WP_147191067.1">
    <property type="nucleotide sequence ID" value="NZ_CP042435.1"/>
</dbReference>
<dbReference type="KEGG" id="pgin:FRZ67_16035"/>
<evidence type="ECO:0000313" key="1">
    <source>
        <dbReference type="EMBL" id="QEC68740.1"/>
    </source>
</evidence>
<dbReference type="AlphaFoldDB" id="A0A5B8VB81"/>
<dbReference type="Proteomes" id="UP000321533">
    <property type="component" value="Chromosome"/>
</dbReference>
<reference evidence="1 2" key="1">
    <citation type="journal article" date="2016" name="Int. J. Syst. Evol. Microbiol.">
        <title>Panacibacter ginsenosidivorans gen. nov., sp. nov., with ginsenoside converting activity isolated from soil of a ginseng field.</title>
        <authorList>
            <person name="Siddiqi M.Z."/>
            <person name="Muhammad Shafi S."/>
            <person name="Choi K.D."/>
            <person name="Im W.T."/>
        </authorList>
    </citation>
    <scope>NUCLEOTIDE SEQUENCE [LARGE SCALE GENOMIC DNA]</scope>
    <source>
        <strain evidence="1 2">Gsoil1550</strain>
    </source>
</reference>
<proteinExistence type="predicted"/>
<name>A0A5B8VB81_9BACT</name>
<protein>
    <submittedName>
        <fullName evidence="1">Uncharacterized protein</fullName>
    </submittedName>
</protein>
<accession>A0A5B8VB81</accession>
<keyword evidence="2" id="KW-1185">Reference proteome</keyword>
<evidence type="ECO:0000313" key="2">
    <source>
        <dbReference type="Proteomes" id="UP000321533"/>
    </source>
</evidence>
<dbReference type="OrthoDB" id="1004942at2"/>